<evidence type="ECO:0000313" key="2">
    <source>
        <dbReference type="Proteomes" id="UP000596827"/>
    </source>
</evidence>
<dbReference type="EMBL" id="JACORU010000008">
    <property type="protein sequence ID" value="MBC5766985.1"/>
    <property type="molecule type" value="Genomic_DNA"/>
</dbReference>
<name>A0A923S402_9BURK</name>
<gene>
    <name evidence="1" type="ORF">H8R02_21140</name>
</gene>
<dbReference type="RefSeq" id="WP_187083467.1">
    <property type="nucleotide sequence ID" value="NZ_JACORU010000008.1"/>
</dbReference>
<sequence length="81" mass="8955">MTPDDPEALGRADARVAEARRRVAAQEALIARGVLRGAELQAAYSLLHSMQRTLEVIEGHRDAMERVMREMGAQRRGAGEK</sequence>
<accession>A0A923S402</accession>
<proteinExistence type="predicted"/>
<dbReference type="AlphaFoldDB" id="A0A923S402"/>
<organism evidence="1 2">
    <name type="scientific">Ramlibacter albus</name>
    <dbReference type="NCBI Taxonomy" id="2079448"/>
    <lineage>
        <taxon>Bacteria</taxon>
        <taxon>Pseudomonadati</taxon>
        <taxon>Pseudomonadota</taxon>
        <taxon>Betaproteobacteria</taxon>
        <taxon>Burkholderiales</taxon>
        <taxon>Comamonadaceae</taxon>
        <taxon>Ramlibacter</taxon>
    </lineage>
</organism>
<comment type="caution">
    <text evidence="1">The sequence shown here is derived from an EMBL/GenBank/DDBJ whole genome shotgun (WGS) entry which is preliminary data.</text>
</comment>
<keyword evidence="2" id="KW-1185">Reference proteome</keyword>
<dbReference type="Proteomes" id="UP000596827">
    <property type="component" value="Unassembled WGS sequence"/>
</dbReference>
<evidence type="ECO:0000313" key="1">
    <source>
        <dbReference type="EMBL" id="MBC5766985.1"/>
    </source>
</evidence>
<reference evidence="1" key="1">
    <citation type="submission" date="2020-08" db="EMBL/GenBank/DDBJ databases">
        <title>Ramlibacter sp. GTP1 16S ribosomal RNA gene genome sequencing and assembly.</title>
        <authorList>
            <person name="Kang M."/>
        </authorList>
    </citation>
    <scope>NUCLEOTIDE SEQUENCE</scope>
    <source>
        <strain evidence="1">GTP1</strain>
    </source>
</reference>
<protein>
    <submittedName>
        <fullName evidence="1">Uncharacterized protein</fullName>
    </submittedName>
</protein>